<organism evidence="3 4">
    <name type="scientific">Chelonobacter oris</name>
    <dbReference type="NCBI Taxonomy" id="505317"/>
    <lineage>
        <taxon>Bacteria</taxon>
        <taxon>Pseudomonadati</taxon>
        <taxon>Pseudomonadota</taxon>
        <taxon>Gammaproteobacteria</taxon>
        <taxon>Pasteurellales</taxon>
        <taxon>Pasteurellaceae</taxon>
        <taxon>Chelonobacter</taxon>
    </lineage>
</organism>
<dbReference type="Proteomes" id="UP000030380">
    <property type="component" value="Unassembled WGS sequence"/>
</dbReference>
<keyword evidence="1" id="KW-0560">Oxidoreductase</keyword>
<dbReference type="InterPro" id="IPR029039">
    <property type="entry name" value="Flavoprotein-like_sf"/>
</dbReference>
<dbReference type="RefSeq" id="WP_034613879.1">
    <property type="nucleotide sequence ID" value="NZ_JSUM01000005.1"/>
</dbReference>
<dbReference type="Pfam" id="PF02525">
    <property type="entry name" value="Flavodoxin_2"/>
    <property type="match status" value="1"/>
</dbReference>
<dbReference type="GO" id="GO:0009055">
    <property type="term" value="F:electron transfer activity"/>
    <property type="evidence" value="ECO:0007669"/>
    <property type="project" value="TreeGrafter"/>
</dbReference>
<reference evidence="3 4" key="1">
    <citation type="submission" date="2014-11" db="EMBL/GenBank/DDBJ databases">
        <title>Draft genome sequence of Chelonobacter oris 1662T, associated with respiratory disease in Hermann's Tortoises.</title>
        <authorList>
            <person name="Kudirkiene E."/>
            <person name="Hansen M.J."/>
            <person name="Bojesen A.M."/>
        </authorList>
    </citation>
    <scope>NUCLEOTIDE SEQUENCE [LARGE SCALE GENOMIC DNA]</scope>
    <source>
        <strain evidence="3 4">1662</strain>
    </source>
</reference>
<dbReference type="PANTHER" id="PTHR47307:SF1">
    <property type="entry name" value="GLUTATHIONE-REGULATED POTASSIUM-EFFLUX SYSTEM ANCILLARY PROTEIN KEFG"/>
    <property type="match status" value="1"/>
</dbReference>
<proteinExistence type="predicted"/>
<feature type="domain" description="Flavodoxin-like fold" evidence="2">
    <location>
        <begin position="2"/>
        <end position="170"/>
    </location>
</feature>
<evidence type="ECO:0000256" key="1">
    <source>
        <dbReference type="ARBA" id="ARBA00023002"/>
    </source>
</evidence>
<dbReference type="OrthoDB" id="9798454at2"/>
<dbReference type="GO" id="GO:0010181">
    <property type="term" value="F:FMN binding"/>
    <property type="evidence" value="ECO:0007669"/>
    <property type="project" value="TreeGrafter"/>
</dbReference>
<dbReference type="InterPro" id="IPR046980">
    <property type="entry name" value="KefG/KefF"/>
</dbReference>
<sequence>MKNILVISGHPNLAQSVANRTILEKLAQALPNAEIRKLDELYPNYHIDVAAEQTALEKADLIVWQFPFYWYSMPALMKKWLDDVFVHGFAHGSSAKLGGKQLLVSITTGAPKGAYAKDAFMRHDVEDYFAALESTAVLCNLDLVSPMYLNGVSYVGRDQAAVAQQQAEAGAYADRLIAQINSL</sequence>
<comment type="caution">
    <text evidence="3">The sequence shown here is derived from an EMBL/GenBank/DDBJ whole genome shotgun (WGS) entry which is preliminary data.</text>
</comment>
<dbReference type="SUPFAM" id="SSF52218">
    <property type="entry name" value="Flavoproteins"/>
    <property type="match status" value="1"/>
</dbReference>
<dbReference type="InterPro" id="IPR003680">
    <property type="entry name" value="Flavodoxin_fold"/>
</dbReference>
<dbReference type="PANTHER" id="PTHR47307">
    <property type="entry name" value="GLUTATHIONE-REGULATED POTASSIUM-EFFLUX SYSTEM ANCILLARY PROTEIN KEFG"/>
    <property type="match status" value="1"/>
</dbReference>
<protein>
    <submittedName>
        <fullName evidence="3">NAD(P)H dehydrogenase</fullName>
    </submittedName>
</protein>
<gene>
    <name evidence="3" type="ORF">OA57_04090</name>
</gene>
<dbReference type="AlphaFoldDB" id="A0A0A3ANG8"/>
<dbReference type="Gene3D" id="3.40.50.360">
    <property type="match status" value="1"/>
</dbReference>
<dbReference type="EMBL" id="JSUM01000005">
    <property type="protein sequence ID" value="KGQ70891.1"/>
    <property type="molecule type" value="Genomic_DNA"/>
</dbReference>
<accession>A0A0A3ANG8</accession>
<evidence type="ECO:0000313" key="3">
    <source>
        <dbReference type="EMBL" id="KGQ70891.1"/>
    </source>
</evidence>
<keyword evidence="4" id="KW-1185">Reference proteome</keyword>
<evidence type="ECO:0000259" key="2">
    <source>
        <dbReference type="Pfam" id="PF02525"/>
    </source>
</evidence>
<evidence type="ECO:0000313" key="4">
    <source>
        <dbReference type="Proteomes" id="UP000030380"/>
    </source>
</evidence>
<name>A0A0A3ANG8_9PAST</name>
<dbReference type="GO" id="GO:0003955">
    <property type="term" value="F:NAD(P)H dehydrogenase (quinone) activity"/>
    <property type="evidence" value="ECO:0007669"/>
    <property type="project" value="TreeGrafter"/>
</dbReference>
<dbReference type="STRING" id="505317.OA57_04090"/>